<proteinExistence type="predicted"/>
<dbReference type="InterPro" id="IPR017520">
    <property type="entry name" value="CHP03086"/>
</dbReference>
<dbReference type="Gene3D" id="1.20.120.450">
    <property type="entry name" value="dinb family like domain"/>
    <property type="match status" value="1"/>
</dbReference>
<evidence type="ECO:0000313" key="3">
    <source>
        <dbReference type="Proteomes" id="UP001500974"/>
    </source>
</evidence>
<gene>
    <name evidence="2" type="ORF">GCM10009784_01730</name>
</gene>
<keyword evidence="3" id="KW-1185">Reference proteome</keyword>
<dbReference type="EMBL" id="BAAAON010000001">
    <property type="protein sequence ID" value="GAA2172203.1"/>
    <property type="molecule type" value="Genomic_DNA"/>
</dbReference>
<dbReference type="SUPFAM" id="SSF109854">
    <property type="entry name" value="DinB/YfiT-like putative metalloenzymes"/>
    <property type="match status" value="1"/>
</dbReference>
<dbReference type="NCBIfam" id="TIGR03086">
    <property type="entry name" value="TIGR03086 family metal-binding protein"/>
    <property type="match status" value="1"/>
</dbReference>
<evidence type="ECO:0000313" key="2">
    <source>
        <dbReference type="EMBL" id="GAA2172203.1"/>
    </source>
</evidence>
<protein>
    <submittedName>
        <fullName evidence="2">Maleylpyruvate isomerase family mycothiol-dependent enzyme</fullName>
    </submittedName>
</protein>
<reference evidence="3" key="1">
    <citation type="journal article" date="2019" name="Int. J. Syst. Evol. Microbiol.">
        <title>The Global Catalogue of Microorganisms (GCM) 10K type strain sequencing project: providing services to taxonomists for standard genome sequencing and annotation.</title>
        <authorList>
            <consortium name="The Broad Institute Genomics Platform"/>
            <consortium name="The Broad Institute Genome Sequencing Center for Infectious Disease"/>
            <person name="Wu L."/>
            <person name="Ma J."/>
        </authorList>
    </citation>
    <scope>NUCLEOTIDE SEQUENCE [LARGE SCALE GENOMIC DNA]</scope>
    <source>
        <strain evidence="3">JCM 14917</strain>
    </source>
</reference>
<dbReference type="NCBIfam" id="TIGR03083">
    <property type="entry name" value="maleylpyruvate isomerase family mycothiol-dependent enzyme"/>
    <property type="match status" value="1"/>
</dbReference>
<name>A0ABP5MGA2_9MICC</name>
<accession>A0ABP5MGA2</accession>
<keyword evidence="2" id="KW-0413">Isomerase</keyword>
<organism evidence="2 3">
    <name type="scientific">Arthrobacter parietis</name>
    <dbReference type="NCBI Taxonomy" id="271434"/>
    <lineage>
        <taxon>Bacteria</taxon>
        <taxon>Bacillati</taxon>
        <taxon>Actinomycetota</taxon>
        <taxon>Actinomycetes</taxon>
        <taxon>Micrococcales</taxon>
        <taxon>Micrococcaceae</taxon>
        <taxon>Arthrobacter</taxon>
    </lineage>
</organism>
<dbReference type="RefSeq" id="WP_346027162.1">
    <property type="nucleotide sequence ID" value="NZ_BAAAON010000001.1"/>
</dbReference>
<dbReference type="Pfam" id="PF11716">
    <property type="entry name" value="MDMPI_N"/>
    <property type="match status" value="1"/>
</dbReference>
<dbReference type="InterPro" id="IPR034660">
    <property type="entry name" value="DinB/YfiT-like"/>
</dbReference>
<feature type="domain" description="Mycothiol-dependent maleylpyruvate isomerase metal-binding" evidence="1">
    <location>
        <begin position="9"/>
        <end position="122"/>
    </location>
</feature>
<dbReference type="InterPro" id="IPR024344">
    <property type="entry name" value="MDMPI_metal-binding"/>
</dbReference>
<evidence type="ECO:0000259" key="1">
    <source>
        <dbReference type="Pfam" id="PF11716"/>
    </source>
</evidence>
<sequence>MTTYSELFRTENARLTEILETVEDWNAPSPCAGWTVRDVLDHLIDTERDFLSQHDIDTGSRPDTAQDPAGAWKTHASRVQHVLDTAELAETSFDGFFGPTTVGATLATFYGFDLLVHRWDIARGAGRDTKFNESELDLIEKSLEGFGENLYMEGICRPALPARADADRATRLLARMGRDAGWQPAVNA</sequence>
<dbReference type="InterPro" id="IPR017517">
    <property type="entry name" value="Maleyloyr_isom"/>
</dbReference>
<comment type="caution">
    <text evidence="2">The sequence shown here is derived from an EMBL/GenBank/DDBJ whole genome shotgun (WGS) entry which is preliminary data.</text>
</comment>
<dbReference type="GO" id="GO:0016853">
    <property type="term" value="F:isomerase activity"/>
    <property type="evidence" value="ECO:0007669"/>
    <property type="project" value="UniProtKB-KW"/>
</dbReference>
<dbReference type="Proteomes" id="UP001500974">
    <property type="component" value="Unassembled WGS sequence"/>
</dbReference>